<organism evidence="4 5">
    <name type="scientific">Lactobacillus selangorensis</name>
    <dbReference type="NCBI Taxonomy" id="81857"/>
    <lineage>
        <taxon>Bacteria</taxon>
        <taxon>Bacillati</taxon>
        <taxon>Bacillota</taxon>
        <taxon>Bacilli</taxon>
        <taxon>Lactobacillales</taxon>
        <taxon>Lactobacillaceae</taxon>
        <taxon>Lactobacillus</taxon>
    </lineage>
</organism>
<proteinExistence type="predicted"/>
<evidence type="ECO:0000313" key="4">
    <source>
        <dbReference type="EMBL" id="KRN30317.1"/>
    </source>
</evidence>
<dbReference type="STRING" id="81857.IV38_GL001931"/>
<evidence type="ECO:0000313" key="3">
    <source>
        <dbReference type="EMBL" id="KRN27718.1"/>
    </source>
</evidence>
<dbReference type="GO" id="GO:0008170">
    <property type="term" value="F:N-methyltransferase activity"/>
    <property type="evidence" value="ECO:0007669"/>
    <property type="project" value="InterPro"/>
</dbReference>
<dbReference type="Gene3D" id="1.10.150.470">
    <property type="match status" value="1"/>
</dbReference>
<evidence type="ECO:0000313" key="6">
    <source>
        <dbReference type="Proteomes" id="UP000051751"/>
    </source>
</evidence>
<protein>
    <submittedName>
        <fullName evidence="4">N-6 DNA Methylase family protein</fullName>
    </submittedName>
</protein>
<reference evidence="5 6" key="1">
    <citation type="journal article" date="2015" name="Genome Announc.">
        <title>Expanding the biotechnology potential of lactobacilli through comparative genomics of 213 strains and associated genera.</title>
        <authorList>
            <person name="Sun Z."/>
            <person name="Harris H.M."/>
            <person name="McCann A."/>
            <person name="Guo C."/>
            <person name="Argimon S."/>
            <person name="Zhang W."/>
            <person name="Yang X."/>
            <person name="Jeffery I.B."/>
            <person name="Cooney J.C."/>
            <person name="Kagawa T.F."/>
            <person name="Liu W."/>
            <person name="Song Y."/>
            <person name="Salvetti E."/>
            <person name="Wrobel A."/>
            <person name="Rasinkangas P."/>
            <person name="Parkhill J."/>
            <person name="Rea M.C."/>
            <person name="O'Sullivan O."/>
            <person name="Ritari J."/>
            <person name="Douillard F.P."/>
            <person name="Paul Ross R."/>
            <person name="Yang R."/>
            <person name="Briner A.E."/>
            <person name="Felis G.E."/>
            <person name="de Vos W.M."/>
            <person name="Barrangou R."/>
            <person name="Klaenhammer T.R."/>
            <person name="Caufield P.W."/>
            <person name="Cui Y."/>
            <person name="Zhang H."/>
            <person name="O'Toole P.W."/>
        </authorList>
    </citation>
    <scope>NUCLEOTIDE SEQUENCE [LARGE SCALE GENOMIC DNA]</scope>
    <source>
        <strain evidence="3 6">ATCC BAA-66</strain>
        <strain evidence="4 5">DSM 13344</strain>
    </source>
</reference>
<dbReference type="SUPFAM" id="SSF53335">
    <property type="entry name" value="S-adenosyl-L-methionine-dependent methyltransferases"/>
    <property type="match status" value="1"/>
</dbReference>
<name>A0A0R2FZM1_9LACO</name>
<feature type="domain" description="DNA methylase adenine-specific" evidence="1">
    <location>
        <begin position="104"/>
        <end position="312"/>
    </location>
</feature>
<dbReference type="Proteomes" id="UP000051751">
    <property type="component" value="Unassembled WGS sequence"/>
</dbReference>
<dbReference type="GO" id="GO:0003677">
    <property type="term" value="F:DNA binding"/>
    <property type="evidence" value="ECO:0007669"/>
    <property type="project" value="InterPro"/>
</dbReference>
<dbReference type="InterPro" id="IPR003356">
    <property type="entry name" value="DNA_methylase_A-5"/>
</dbReference>
<dbReference type="InterPro" id="IPR048375">
    <property type="entry name" value="YtxK-like_N"/>
</dbReference>
<comment type="caution">
    <text evidence="4">The sequence shown here is derived from an EMBL/GenBank/DDBJ whole genome shotgun (WGS) entry which is preliminary data.</text>
</comment>
<dbReference type="PIRSF" id="PIRSF026567">
    <property type="entry name" value="Adenine_mtase_bact_prd"/>
    <property type="match status" value="1"/>
</dbReference>
<dbReference type="EMBL" id="JQAT01000006">
    <property type="protein sequence ID" value="KRN27718.1"/>
    <property type="molecule type" value="Genomic_DNA"/>
</dbReference>
<sequence length="340" mass="38529">MRSEEMAEDKVETFFKQMDESTELLQRSLRSSYLDALIENGNNLVQHRVQVEDGLPDAADQAKLQTIYAQMDLAGLSNDQIRQAFQLSVLKGMRDLKVEANKQMTPDTLGYLMAFLVETLTTLHNGDALLDVAVGTGNLLTTVENQLRQNLKLDIKGYGIDNDEDLLELASISSALQHLPVELFHQDAIDPLVVSKAAVAISDLPVGYYPLDKRVQKYQTKADKGHSFAHHLLIEQSMRYLTEDGFGFFLVPSKLFDSEQAQIFMQWMKDNVYLQGFLNLPKSLFHSEETQKAILILQKKGPQAKQVKEVLLGEFPDFTDQKAFARYTAEIRQWKAQNLN</sequence>
<dbReference type="Proteomes" id="UP000051645">
    <property type="component" value="Unassembled WGS sequence"/>
</dbReference>
<dbReference type="Pfam" id="PF02384">
    <property type="entry name" value="N6_Mtase"/>
    <property type="match status" value="1"/>
</dbReference>
<keyword evidence="4" id="KW-0808">Transferase</keyword>
<dbReference type="PANTHER" id="PTHR41313">
    <property type="entry name" value="ADENINE-SPECIFIC METHYLTRANSFERASE"/>
    <property type="match status" value="1"/>
</dbReference>
<accession>A0A0R2FZM1</accession>
<dbReference type="InterPro" id="IPR016843">
    <property type="entry name" value="S-AdoMet-dep_Ade-MeTrfase_prd"/>
</dbReference>
<dbReference type="Gene3D" id="3.40.50.150">
    <property type="entry name" value="Vaccinia Virus protein VP39"/>
    <property type="match status" value="1"/>
</dbReference>
<keyword evidence="5" id="KW-1185">Reference proteome</keyword>
<dbReference type="GO" id="GO:0032259">
    <property type="term" value="P:methylation"/>
    <property type="evidence" value="ECO:0007669"/>
    <property type="project" value="UniProtKB-KW"/>
</dbReference>
<dbReference type="InterPro" id="IPR029063">
    <property type="entry name" value="SAM-dependent_MTases_sf"/>
</dbReference>
<feature type="domain" description="YtxK-like N-terminal helical" evidence="2">
    <location>
        <begin position="12"/>
        <end position="93"/>
    </location>
</feature>
<dbReference type="Pfam" id="PF21106">
    <property type="entry name" value="YtxK_like"/>
    <property type="match status" value="1"/>
</dbReference>
<evidence type="ECO:0000259" key="2">
    <source>
        <dbReference type="Pfam" id="PF21106"/>
    </source>
</evidence>
<dbReference type="PANTHER" id="PTHR41313:SF1">
    <property type="entry name" value="DNA METHYLASE ADENINE-SPECIFIC DOMAIN-CONTAINING PROTEIN"/>
    <property type="match status" value="1"/>
</dbReference>
<keyword evidence="4" id="KW-0489">Methyltransferase</keyword>
<dbReference type="AlphaFoldDB" id="A0A0R2FZM1"/>
<evidence type="ECO:0000313" key="5">
    <source>
        <dbReference type="Proteomes" id="UP000051645"/>
    </source>
</evidence>
<dbReference type="PATRIC" id="fig|81857.3.peg.1956"/>
<gene>
    <name evidence="3" type="ORF">IV38_GL001931</name>
    <name evidence="4" type="ORF">IV40_GL001906</name>
</gene>
<dbReference type="EMBL" id="JQAZ01000007">
    <property type="protein sequence ID" value="KRN30317.1"/>
    <property type="molecule type" value="Genomic_DNA"/>
</dbReference>
<evidence type="ECO:0000259" key="1">
    <source>
        <dbReference type="Pfam" id="PF02384"/>
    </source>
</evidence>
<dbReference type="InterPro" id="IPR052933">
    <property type="entry name" value="DNA_Protect_Modify"/>
</dbReference>